<accession>A0AAV5EM59</accession>
<dbReference type="AlphaFoldDB" id="A0AAV5EM59"/>
<feature type="region of interest" description="Disordered" evidence="1">
    <location>
        <begin position="19"/>
        <end position="66"/>
    </location>
</feature>
<feature type="compositionally biased region" description="Basic and acidic residues" evidence="1">
    <location>
        <begin position="189"/>
        <end position="206"/>
    </location>
</feature>
<feature type="compositionally biased region" description="Low complexity" evidence="1">
    <location>
        <begin position="108"/>
        <end position="125"/>
    </location>
</feature>
<protein>
    <submittedName>
        <fullName evidence="2">Uncharacterized protein</fullName>
    </submittedName>
</protein>
<reference evidence="2" key="2">
    <citation type="submission" date="2021-12" db="EMBL/GenBank/DDBJ databases">
        <title>Resequencing data analysis of finger millet.</title>
        <authorList>
            <person name="Hatakeyama M."/>
            <person name="Aluri S."/>
            <person name="Balachadran M.T."/>
            <person name="Sivarajan S.R."/>
            <person name="Poveda L."/>
            <person name="Shimizu-Inatsugi R."/>
            <person name="Schlapbach R."/>
            <person name="Sreeman S.M."/>
            <person name="Shimizu K.K."/>
        </authorList>
    </citation>
    <scope>NUCLEOTIDE SEQUENCE</scope>
</reference>
<feature type="compositionally biased region" description="Basic and acidic residues" evidence="1">
    <location>
        <begin position="40"/>
        <end position="53"/>
    </location>
</feature>
<sequence>MPNLSPSSVKSNGIAVERYPPTWHGAHTPSQLLESSSAGRRPEELERREEVGGGRKLGGARREVRGEAEDWRAWISASSADAGGAAACAWGRGRRAGLSPDPAAAAAAEEVGWSPGCCRPSARSSSAREEEGGRRGGPRRWRIREGEEGAARVGRGGVGRREVCGRRAREQGRREGGVEGVDAEEEDSSVAHREGGAGWRHERGGV</sequence>
<feature type="compositionally biased region" description="Basic and acidic residues" evidence="1">
    <location>
        <begin position="159"/>
        <end position="177"/>
    </location>
</feature>
<gene>
    <name evidence="2" type="primary">gb11604</name>
    <name evidence="2" type="ORF">PR202_gb11604</name>
</gene>
<keyword evidence="3" id="KW-1185">Reference proteome</keyword>
<name>A0AAV5EM59_ELECO</name>
<dbReference type="Proteomes" id="UP001054889">
    <property type="component" value="Unassembled WGS sequence"/>
</dbReference>
<feature type="compositionally biased region" description="Polar residues" evidence="1">
    <location>
        <begin position="28"/>
        <end position="38"/>
    </location>
</feature>
<comment type="caution">
    <text evidence="2">The sequence shown here is derived from an EMBL/GenBank/DDBJ whole genome shotgun (WGS) entry which is preliminary data.</text>
</comment>
<evidence type="ECO:0000313" key="2">
    <source>
        <dbReference type="EMBL" id="GJN23912.1"/>
    </source>
</evidence>
<evidence type="ECO:0000256" key="1">
    <source>
        <dbReference type="SAM" id="MobiDB-lite"/>
    </source>
</evidence>
<proteinExistence type="predicted"/>
<reference evidence="2" key="1">
    <citation type="journal article" date="2018" name="DNA Res.">
        <title>Multiple hybrid de novo genome assembly of finger millet, an orphan allotetraploid crop.</title>
        <authorList>
            <person name="Hatakeyama M."/>
            <person name="Aluri S."/>
            <person name="Balachadran M.T."/>
            <person name="Sivarajan S.R."/>
            <person name="Patrignani A."/>
            <person name="Gruter S."/>
            <person name="Poveda L."/>
            <person name="Shimizu-Inatsugi R."/>
            <person name="Baeten J."/>
            <person name="Francoijs K.J."/>
            <person name="Nataraja K.N."/>
            <person name="Reddy Y.A.N."/>
            <person name="Phadnis S."/>
            <person name="Ravikumar R.L."/>
            <person name="Schlapbach R."/>
            <person name="Sreeman S.M."/>
            <person name="Shimizu K.K."/>
        </authorList>
    </citation>
    <scope>NUCLEOTIDE SEQUENCE</scope>
</reference>
<evidence type="ECO:0000313" key="3">
    <source>
        <dbReference type="Proteomes" id="UP001054889"/>
    </source>
</evidence>
<dbReference type="EMBL" id="BQKI01000076">
    <property type="protein sequence ID" value="GJN23912.1"/>
    <property type="molecule type" value="Genomic_DNA"/>
</dbReference>
<feature type="region of interest" description="Disordered" evidence="1">
    <location>
        <begin position="108"/>
        <end position="206"/>
    </location>
</feature>
<organism evidence="2 3">
    <name type="scientific">Eleusine coracana subsp. coracana</name>
    <dbReference type="NCBI Taxonomy" id="191504"/>
    <lineage>
        <taxon>Eukaryota</taxon>
        <taxon>Viridiplantae</taxon>
        <taxon>Streptophyta</taxon>
        <taxon>Embryophyta</taxon>
        <taxon>Tracheophyta</taxon>
        <taxon>Spermatophyta</taxon>
        <taxon>Magnoliopsida</taxon>
        <taxon>Liliopsida</taxon>
        <taxon>Poales</taxon>
        <taxon>Poaceae</taxon>
        <taxon>PACMAD clade</taxon>
        <taxon>Chloridoideae</taxon>
        <taxon>Cynodonteae</taxon>
        <taxon>Eleusininae</taxon>
        <taxon>Eleusine</taxon>
    </lineage>
</organism>